<evidence type="ECO:0000313" key="3">
    <source>
        <dbReference type="Proteomes" id="UP000293045"/>
    </source>
</evidence>
<sequence length="84" mass="10099">MDRNINHIWDLRNSGFLYNLILDTFSKIEQTVRYYVCIAALAQKKYKYNMKEIYTSEKGIWISFILLLRKFRSCVILLLLSILM</sequence>
<evidence type="ECO:0000313" key="2">
    <source>
        <dbReference type="EMBL" id="TBT98309.1"/>
    </source>
</evidence>
<proteinExistence type="predicted"/>
<gene>
    <name evidence="2" type="ORF">CWI39_2488p0010</name>
</gene>
<dbReference type="AlphaFoldDB" id="A0A4Q9KW48"/>
<dbReference type="VEuPathDB" id="MicrosporidiaDB:CWI39_2488p0010"/>
<keyword evidence="1" id="KW-0812">Transmembrane</keyword>
<accession>A0A4Q9KW48</accession>
<keyword evidence="1" id="KW-0472">Membrane</keyword>
<name>A0A4Q9KW48_9MICR</name>
<evidence type="ECO:0000256" key="1">
    <source>
        <dbReference type="SAM" id="Phobius"/>
    </source>
</evidence>
<dbReference type="EMBL" id="PIXR01002488">
    <property type="protein sequence ID" value="TBT98309.1"/>
    <property type="molecule type" value="Genomic_DNA"/>
</dbReference>
<reference evidence="2 3" key="1">
    <citation type="submission" date="2017-12" db="EMBL/GenBank/DDBJ databases">
        <authorList>
            <person name="Pombert J.-F."/>
            <person name="Haag K.L."/>
            <person name="Ebert D."/>
        </authorList>
    </citation>
    <scope>NUCLEOTIDE SEQUENCE [LARGE SCALE GENOMIC DNA]</scope>
    <source>
        <strain evidence="2">IL-BN-2</strain>
    </source>
</reference>
<keyword evidence="1" id="KW-1133">Transmembrane helix</keyword>
<dbReference type="Proteomes" id="UP000293045">
    <property type="component" value="Unassembled WGS sequence"/>
</dbReference>
<protein>
    <submittedName>
        <fullName evidence="2">Uncharacterized protein</fullName>
    </submittedName>
</protein>
<comment type="caution">
    <text evidence="2">The sequence shown here is derived from an EMBL/GenBank/DDBJ whole genome shotgun (WGS) entry which is preliminary data.</text>
</comment>
<organism evidence="2 3">
    <name type="scientific">Hamiltosporidium magnivora</name>
    <dbReference type="NCBI Taxonomy" id="148818"/>
    <lineage>
        <taxon>Eukaryota</taxon>
        <taxon>Fungi</taxon>
        <taxon>Fungi incertae sedis</taxon>
        <taxon>Microsporidia</taxon>
        <taxon>Dubosqiidae</taxon>
        <taxon>Hamiltosporidium</taxon>
    </lineage>
</organism>
<feature type="transmembrane region" description="Helical" evidence="1">
    <location>
        <begin position="60"/>
        <end position="83"/>
    </location>
</feature>